<evidence type="ECO:0000256" key="5">
    <source>
        <dbReference type="ARBA" id="ARBA00023237"/>
    </source>
</evidence>
<sequence>MPEPAVATPVAARKLYTFRARGLPVELAMAQFAQVYGINVSIDRDVRGQVTADFRNLPLDKALEALLEVNGLSWEWDDGLLRVTRLQTKTFNVDYLRLTRTGNSTTTTSSTSTGGGGGGDTTRAGLSKSDTINFWSELESQLEDILTKGRADSTDEQAPPMETVTTLDRVANTTTTSIKPLKEKEGRLIINRLSGTVQVTSTRTRMRAVEDYLKQLHENIGRQVFIDVRIVEVGLNSDRSLGIDWNQINFGALKVGSATNFTTSAAGSNVPPLTAAALYSKVFPKSFLVNDMDVVIRALQQQGDVKVVSQPRIRTLNNQSAIVRSGTERTFFTTQTVLTPVAGGTPVISTTTTPTTITEGLVLSLTPQISVNGRIAMDVSPVITRISGVDVSPDGKSNAPRLDVKQTSTMVRVGDGETVIIGGLIQEVEEETNRAVPGLGDVPGVRNLFGTTYKSLSRRELVVILTPYIVQ</sequence>
<dbReference type="InterPro" id="IPR050810">
    <property type="entry name" value="Bact_Secretion_Sys_Channel"/>
</dbReference>
<gene>
    <name evidence="9" type="ORF">OTERR_24780</name>
</gene>
<evidence type="ECO:0000256" key="6">
    <source>
        <dbReference type="RuleBase" id="RU004003"/>
    </source>
</evidence>
<evidence type="ECO:0000313" key="9">
    <source>
        <dbReference type="EMBL" id="QEL65954.1"/>
    </source>
</evidence>
<dbReference type="KEGG" id="otr:OTERR_24780"/>
<dbReference type="InterPro" id="IPR001775">
    <property type="entry name" value="GspD/PilQ"/>
</dbReference>
<dbReference type="Pfam" id="PF00263">
    <property type="entry name" value="Secretin"/>
    <property type="match status" value="1"/>
</dbReference>
<feature type="compositionally biased region" description="Low complexity" evidence="7">
    <location>
        <begin position="102"/>
        <end position="112"/>
    </location>
</feature>
<dbReference type="EMBL" id="CP022579">
    <property type="protein sequence ID" value="QEL65954.1"/>
    <property type="molecule type" value="Genomic_DNA"/>
</dbReference>
<evidence type="ECO:0000256" key="3">
    <source>
        <dbReference type="ARBA" id="ARBA00022729"/>
    </source>
</evidence>
<dbReference type="RefSeq" id="WP_187775239.1">
    <property type="nucleotide sequence ID" value="NZ_CP022579.1"/>
</dbReference>
<evidence type="ECO:0000313" key="10">
    <source>
        <dbReference type="Proteomes" id="UP000323671"/>
    </source>
</evidence>
<keyword evidence="5" id="KW-0998">Cell outer membrane</keyword>
<feature type="domain" description="Secretin/TonB short N-terminal" evidence="8">
    <location>
        <begin position="38"/>
        <end position="86"/>
    </location>
</feature>
<dbReference type="PANTHER" id="PTHR30332">
    <property type="entry name" value="PROBABLE GENERAL SECRETION PATHWAY PROTEIN D"/>
    <property type="match status" value="1"/>
</dbReference>
<organism evidence="9 10">
    <name type="scientific">Oryzomicrobium terrae</name>
    <dbReference type="NCBI Taxonomy" id="1735038"/>
    <lineage>
        <taxon>Bacteria</taxon>
        <taxon>Pseudomonadati</taxon>
        <taxon>Pseudomonadota</taxon>
        <taxon>Betaproteobacteria</taxon>
        <taxon>Rhodocyclales</taxon>
        <taxon>Rhodocyclaceae</taxon>
        <taxon>Oryzomicrobium</taxon>
    </lineage>
</organism>
<keyword evidence="3" id="KW-0732">Signal</keyword>
<evidence type="ECO:0000259" key="8">
    <source>
        <dbReference type="SMART" id="SM00965"/>
    </source>
</evidence>
<evidence type="ECO:0000256" key="4">
    <source>
        <dbReference type="ARBA" id="ARBA00023136"/>
    </source>
</evidence>
<dbReference type="GO" id="GO:0009306">
    <property type="term" value="P:protein secretion"/>
    <property type="evidence" value="ECO:0007669"/>
    <property type="project" value="InterPro"/>
</dbReference>
<dbReference type="AlphaFoldDB" id="A0A5C1EB96"/>
<reference evidence="9 10" key="1">
    <citation type="submission" date="2017-07" db="EMBL/GenBank/DDBJ databases">
        <title>Complete genome sequence of Oryzomicrobium terrae TPP412.</title>
        <authorList>
            <person name="Chiu L.-W."/>
            <person name="Lo K.-J."/>
            <person name="Tsai Y.-M."/>
            <person name="Lin S.-S."/>
            <person name="Kuo C.-H."/>
            <person name="Liu C.-T."/>
        </authorList>
    </citation>
    <scope>NUCLEOTIDE SEQUENCE [LARGE SCALE GENOMIC DNA]</scope>
    <source>
        <strain evidence="9 10">TPP412</strain>
    </source>
</reference>
<dbReference type="Gene3D" id="3.55.50.30">
    <property type="match status" value="1"/>
</dbReference>
<dbReference type="PRINTS" id="PR00811">
    <property type="entry name" value="BCTERIALGSPD"/>
</dbReference>
<dbReference type="GO" id="GO:0019867">
    <property type="term" value="C:outer membrane"/>
    <property type="evidence" value="ECO:0007669"/>
    <property type="project" value="InterPro"/>
</dbReference>
<dbReference type="GO" id="GO:0015627">
    <property type="term" value="C:type II protein secretion system complex"/>
    <property type="evidence" value="ECO:0007669"/>
    <property type="project" value="TreeGrafter"/>
</dbReference>
<dbReference type="InterPro" id="IPR011662">
    <property type="entry name" value="Secretin/TonB_short_N"/>
</dbReference>
<dbReference type="PANTHER" id="PTHR30332:SF24">
    <property type="entry name" value="SECRETIN GSPD-RELATED"/>
    <property type="match status" value="1"/>
</dbReference>
<evidence type="ECO:0000256" key="2">
    <source>
        <dbReference type="ARBA" id="ARBA00022448"/>
    </source>
</evidence>
<protein>
    <recommendedName>
        <fullName evidence="8">Secretin/TonB short N-terminal domain-containing protein</fullName>
    </recommendedName>
</protein>
<evidence type="ECO:0000256" key="1">
    <source>
        <dbReference type="ARBA" id="ARBA00004370"/>
    </source>
</evidence>
<dbReference type="SMART" id="SM00965">
    <property type="entry name" value="STN"/>
    <property type="match status" value="1"/>
</dbReference>
<proteinExistence type="inferred from homology"/>
<keyword evidence="4" id="KW-0472">Membrane</keyword>
<dbReference type="Proteomes" id="UP000323671">
    <property type="component" value="Chromosome"/>
</dbReference>
<feature type="region of interest" description="Disordered" evidence="7">
    <location>
        <begin position="102"/>
        <end position="123"/>
    </location>
</feature>
<keyword evidence="2" id="KW-0813">Transport</keyword>
<keyword evidence="10" id="KW-1185">Reference proteome</keyword>
<dbReference type="InterPro" id="IPR004846">
    <property type="entry name" value="T2SS/T3SS_dom"/>
</dbReference>
<accession>A0A5C1EB96</accession>
<comment type="similarity">
    <text evidence="6">Belongs to the bacterial secretin family.</text>
</comment>
<comment type="subcellular location">
    <subcellularLocation>
        <location evidence="1">Membrane</location>
    </subcellularLocation>
</comment>
<name>A0A5C1EB96_9RHOO</name>
<evidence type="ECO:0000256" key="7">
    <source>
        <dbReference type="SAM" id="MobiDB-lite"/>
    </source>
</evidence>